<feature type="repeat" description="RCC1" evidence="1">
    <location>
        <begin position="243"/>
        <end position="295"/>
    </location>
</feature>
<dbReference type="PANTHER" id="PTHR45982:SF1">
    <property type="entry name" value="REGULATOR OF CHROMOSOME CONDENSATION"/>
    <property type="match status" value="1"/>
</dbReference>
<sequence length="345" mass="37802">MSFKIISSGENNCFQLCHKENYVALAEDLINEIPQLTKISIGGNFGLAIDNQVFAYGWGDNRDGAIGLDEYRKYEKPTLISNLKNVSNVKCGNNFSLFLCNNGDVFIATPENEQSGIIQVASPEPFSAIFGQLYPYAVGVSGSVYVINESLNQATRCDNGQILQNINNMANNNNNINENNIRVKQILTIAGSNVILTNSGKTFGCGKVVNGSNQYEEIISLKGKNIIKIVGYDSHLIALSNIGEVFAWGFNKFGQLGLGNKINNYEDFVEIPKFSNSKIIDIGAGLNHTMFIDISGTIWGTGCGEFSKTMLGTNELHTFPQKSEIITNAISVICGRNFSFVRIKE</sequence>
<dbReference type="Proteomes" id="UP000179807">
    <property type="component" value="Unassembled WGS sequence"/>
</dbReference>
<protein>
    <submittedName>
        <fullName evidence="2">Uncharacterized protein</fullName>
    </submittedName>
</protein>
<gene>
    <name evidence="2" type="ORF">TRFO_01803</name>
</gene>
<dbReference type="RefSeq" id="XP_068351903.1">
    <property type="nucleotide sequence ID" value="XM_068490316.1"/>
</dbReference>
<dbReference type="InterPro" id="IPR009091">
    <property type="entry name" value="RCC1/BLIP-II"/>
</dbReference>
<comment type="caution">
    <text evidence="2">The sequence shown here is derived from an EMBL/GenBank/DDBJ whole genome shotgun (WGS) entry which is preliminary data.</text>
</comment>
<dbReference type="PANTHER" id="PTHR45982">
    <property type="entry name" value="REGULATOR OF CHROMOSOME CONDENSATION"/>
    <property type="match status" value="1"/>
</dbReference>
<dbReference type="InterPro" id="IPR051553">
    <property type="entry name" value="Ran_GTPase-activating"/>
</dbReference>
<feature type="repeat" description="RCC1" evidence="1">
    <location>
        <begin position="51"/>
        <end position="102"/>
    </location>
</feature>
<keyword evidence="3" id="KW-1185">Reference proteome</keyword>
<proteinExistence type="predicted"/>
<name>A0A1J4JI12_9EUKA</name>
<accession>A0A1J4JI12</accession>
<evidence type="ECO:0000256" key="1">
    <source>
        <dbReference type="PROSITE-ProRule" id="PRU00235"/>
    </source>
</evidence>
<dbReference type="SUPFAM" id="SSF50985">
    <property type="entry name" value="RCC1/BLIP-II"/>
    <property type="match status" value="1"/>
</dbReference>
<dbReference type="OrthoDB" id="8068875at2759"/>
<dbReference type="GeneID" id="94825020"/>
<dbReference type="InterPro" id="IPR000408">
    <property type="entry name" value="Reg_chr_condens"/>
</dbReference>
<dbReference type="AlphaFoldDB" id="A0A1J4JI12"/>
<dbReference type="Pfam" id="PF00415">
    <property type="entry name" value="RCC1"/>
    <property type="match status" value="2"/>
</dbReference>
<dbReference type="EMBL" id="MLAK01001037">
    <property type="protein sequence ID" value="OHS98766.1"/>
    <property type="molecule type" value="Genomic_DNA"/>
</dbReference>
<reference evidence="2" key="1">
    <citation type="submission" date="2016-10" db="EMBL/GenBank/DDBJ databases">
        <authorList>
            <person name="Benchimol M."/>
            <person name="Almeida L.G."/>
            <person name="Vasconcelos A.T."/>
            <person name="Perreira-Neves A."/>
            <person name="Rosa I.A."/>
            <person name="Tasca T."/>
            <person name="Bogo M.R."/>
            <person name="de Souza W."/>
        </authorList>
    </citation>
    <scope>NUCLEOTIDE SEQUENCE [LARGE SCALE GENOMIC DNA]</scope>
    <source>
        <strain evidence="2">K</strain>
    </source>
</reference>
<dbReference type="VEuPathDB" id="TrichDB:TRFO_01803"/>
<dbReference type="Gene3D" id="2.130.10.30">
    <property type="entry name" value="Regulator of chromosome condensation 1/beta-lactamase-inhibitor protein II"/>
    <property type="match status" value="2"/>
</dbReference>
<evidence type="ECO:0000313" key="3">
    <source>
        <dbReference type="Proteomes" id="UP000179807"/>
    </source>
</evidence>
<dbReference type="PROSITE" id="PS50012">
    <property type="entry name" value="RCC1_3"/>
    <property type="match status" value="2"/>
</dbReference>
<evidence type="ECO:0000313" key="2">
    <source>
        <dbReference type="EMBL" id="OHS98766.1"/>
    </source>
</evidence>
<organism evidence="2 3">
    <name type="scientific">Tritrichomonas foetus</name>
    <dbReference type="NCBI Taxonomy" id="1144522"/>
    <lineage>
        <taxon>Eukaryota</taxon>
        <taxon>Metamonada</taxon>
        <taxon>Parabasalia</taxon>
        <taxon>Tritrichomonadida</taxon>
        <taxon>Tritrichomonadidae</taxon>
        <taxon>Tritrichomonas</taxon>
    </lineage>
</organism>